<reference evidence="1 2" key="1">
    <citation type="journal article" date="1992" name="Int. J. Syst. Bacteriol.">
        <title>Sphingobacterium antarcticus sp. nov. a Psychrotrophic Bacterium from the Soils of Schirmacher Oasis, Antarctica.</title>
        <authorList>
            <person name="Shivaji S."/>
            <person name="Ray M.K."/>
            <person name="Rao N.S."/>
            <person name="Saiserr L."/>
            <person name="Jagannadham M.V."/>
            <person name="Kumar G.S."/>
            <person name="Reddy G."/>
            <person name="Bhargava P.M."/>
        </authorList>
    </citation>
    <scope>NUCLEOTIDE SEQUENCE [LARGE SCALE GENOMIC DNA]</scope>
    <source>
        <strain evidence="1 2">4BY</strain>
    </source>
</reference>
<dbReference type="EMBL" id="JNFF01000009">
    <property type="protein sequence ID" value="KEQ31636.1"/>
    <property type="molecule type" value="Genomic_DNA"/>
</dbReference>
<accession>A0A081PLR3</accession>
<dbReference type="Proteomes" id="UP000028007">
    <property type="component" value="Unassembled WGS sequence"/>
</dbReference>
<protein>
    <submittedName>
        <fullName evidence="1">Uncharacterized protein</fullName>
    </submittedName>
</protein>
<dbReference type="AlphaFoldDB" id="A0A081PLR3"/>
<comment type="caution">
    <text evidence="1">The sequence shown here is derived from an EMBL/GenBank/DDBJ whole genome shotgun (WGS) entry which is preliminary data.</text>
</comment>
<organism evidence="1 2">
    <name type="scientific">Pedobacter antarcticus 4BY</name>
    <dbReference type="NCBI Taxonomy" id="1358423"/>
    <lineage>
        <taxon>Bacteria</taxon>
        <taxon>Pseudomonadati</taxon>
        <taxon>Bacteroidota</taxon>
        <taxon>Sphingobacteriia</taxon>
        <taxon>Sphingobacteriales</taxon>
        <taxon>Sphingobacteriaceae</taxon>
        <taxon>Pedobacter</taxon>
    </lineage>
</organism>
<evidence type="ECO:0000313" key="1">
    <source>
        <dbReference type="EMBL" id="KEQ31636.1"/>
    </source>
</evidence>
<dbReference type="RefSeq" id="WP_037437896.1">
    <property type="nucleotide sequence ID" value="NZ_JNFF01000009.1"/>
</dbReference>
<name>A0A081PLR3_9SPHI</name>
<dbReference type="OrthoDB" id="1023918at2"/>
<gene>
    <name evidence="1" type="ORF">N180_15290</name>
</gene>
<sequence>MDHWKIFELYEATQIDGKRIPSITTHKSYLQKALYYFNDVENIDYNACGNNLRSALEEVLKGIIPSKFLRQEDGRPISITSQTLGTLIVKCTDFFNHLGFNVILLKKLDRYRERALNQTSHYNPKSNYFKKELQDTFEIINELKKYRFDTVVERNSFIQFSIHSDSGEEYIYTFKALDDICLYLEARINAESFYCVTDRRTYAVIGMSHNDKSDIFQPQPICKNKTLNELYEETITALEARVGAQCLREADMSTVFKNISGRSLEELKTY</sequence>
<proteinExistence type="predicted"/>
<keyword evidence="2" id="KW-1185">Reference proteome</keyword>
<dbReference type="eggNOG" id="COG1195">
    <property type="taxonomic scope" value="Bacteria"/>
</dbReference>
<evidence type="ECO:0000313" key="2">
    <source>
        <dbReference type="Proteomes" id="UP000028007"/>
    </source>
</evidence>